<feature type="compositionally biased region" description="Basic and acidic residues" evidence="19">
    <location>
        <begin position="4343"/>
        <end position="4354"/>
    </location>
</feature>
<dbReference type="GO" id="GO:0003714">
    <property type="term" value="F:transcription corepressor activity"/>
    <property type="evidence" value="ECO:0007669"/>
    <property type="project" value="UniProtKB-ARBA"/>
</dbReference>
<sequence>MVRETRHLWVGNLPENIREDRIRDHFKRYGRVQSVKLLPRVKDDEGSGVCATVSFMDIKSASKAHNNEQKLEDRALSTEYHEPAAIPGGSASASSLPPLYTSTPRFSHGPPDEITGFERSSHFYERRGEGDATAAYLRRPPASTYHVSAQEPPLRGRTRDRLYRNGPYTPIIESVVSRNPATHHRSSWSYESASRYPPPSTTPEVSYPEDRREPTPVVHLHKKHSKSSRLQCRTYCRSGSNGSESGSNSGSSGSRSRSSSSSSQSGSSTCSSGSSSPNSEKSCSTHSHHGSLRSGVTLQSAVSTPHTNTSSPAVHGEDRRPLAICVRNLPVRSSDTSLKDGLFHEYKKHGKVRWVKVVGQGGDRYALVCFKKADDVDKALHVSHDKLFFGCKIEVAPYQGYDVDDNEFRPYETEQDEFHPKATRTLFIGNLEKDITAPQLRKHFDQFGEIIEIDIKKQGSTSSYAFCQYCDIGSVVRAMRTLDGEHLGNNRIKLGFGKSMHTNCVWVDGVAESVNDKYLMMHFTQYGHVSQVAIDRSRGHALVFYDQIASAQAAVKEMRGVCLRGRKLQVDFASRECQEAFYDHLEKQSNSFENSTTVQSPQGLVNNAVRGFETPSSSSSSSGGGVAGAATAGVAAAAAAGGRYPGAVRYSGAAAGQPQQPGSATTVRSASAVLYSSSRQGSPGASSPSTPVRTTTPRSAGHQISSSRFDFNSDYPSERRSYRGYDELANEDNCGGVSVVVGPPDIRHLQKERVALLEQLEDCPSSGEEGGGGGLGGRGRRCKQHRRSQSGEGSSRPGTPLCDERPENLPAEPRRRTEPRQRPVDPLSLPLPRFASQVLSPRPAPPSPPASPTRPRSSSSDDSEPSPPSPEWEERLRSLDEKYEKWSGSRTAPTKVDATSLRIRHKLLDLDLNELQPSDIVKSVLAKRSVFDEDSKRLENFGEKYEPREFIPSRPLRTVSRLDSPLHSPATATTSPLSTSSSSPAAKGLQYPFPSHPPVQPTTSVATTTAPASATVTLVTVLTTAPASTSAQPADLLAANTSSSSCSFPTSCAATTVSSSRQFAHMSSVNYPLPKMHSPASPSDRRLEPACEVSNPRLSTPLTATSSSTFLDKSKSVQKLTCTKNDKCDIASVKDTYASLCRPVNVCNRRDSVEDRESEGRRRSREELPCEVKQNADCVEKKDILGEGDKTKDTEMCDRRKRRPSIDVKDSVRKDISDGSTCDKFKDNHPKDRRRDSVDISSSVHKDDVSVDISCSKLKLNETKKDCNSDNSEITSSTFESSKTFTDFENVSNKKHDNMERRKDSEENVKHSLINPLDKKKDIFGVSSEKDRRRPRENVDSSNENTRLEKVPDNLERNREMEAESRHRDGALEMRVDSDDTTKKTALEPVERRKESHSEHPRNNVIPDKRKEIPNDTQHDSSRHKEKKEHSSDKERRRDKDTSEHLENSRHKSSSRKSPEINEIHKHPRDSERKRTDSGDSAKSKDCSTRKESTSSDDTPFKHSETKKESENQTNRLKDVDKRKEIDVSFDVAKIIQKKESDALEHRSKESRKETESLVTTCNRDNDRRREEHLDPRLKDLDKRRHSATSDSARHKDHDSSETFKFRESEKRRDGDFQDYSKYKDTDKKKESDCFDYNKIKDSDKKKECDVADTRQREEVKESNETIKHKRIDANHQDISRHQSTLEDDLIAESNAFELLKNKENDKRKGNDYDFSRHKHSDSRKDHEITENCKTRDFEKRKEYDISGEYSVHKDIINRKENEQLEVYKHKDFERRNDIFDSIKLRESERKNSESSESHRRKEDKRRDTETDNNKYKDHSEKKRDFDSDKYKHRDLERKREEKEKRRERENSEMFDGSKRDEERRKEREAERIEKMRKNRDNEIHDRHKEMNHDCFEKRKEEMNEKRVTENHDKRKDVATSDDNERKGESIKKEKRKERTSSSSSSWPAAIGCKRRLSSQDSLDSSLVEEVKRSKPERRDSKDSGKSSSSSKKSSSDKHKNFTKMLEEKIKEDKEKEIHRKKKEEESAVENKIVKPGIRKEKRNSGEKRKEDRKGKPRRDTVNTCSDTDGSGDDESKASKKHSIFDIVDDEPAYISMYDKVKARSTKNMQKLEEEKRQERLKEKFNQLKQCRAKREEKKRSTSYDEDSDSERGLSRRNKLLITSSEEDGGSENDLRMKGRKIMSDTSEDDNHKHNVHRISKPMRILSEDLEPKQRKIMSDTSEDDSLRMNILRVKNSRIHSFENDLKSRKITSDTSEDDSVRINMKSKITRINSDESETDIGFVDSHKTDDETPQLKSSLLESSDLFSNISEDHDNLGENEIDSDSRRPPSGSSFRRNSVDSNPPSTNELPRKKSHKKKQKRQKNSDYNDGCMSNKRHSSKKDRRKSAHSRDGDDESKSSDKNKIRKKKSDRETTKRDEKMEDIFGPLSDDSDKVIGKWQVSQVYGSDSESDREVQRKREKKRRERKARELDEAGRALEAKLLDASDSYINEEPIKTKKKKRKKSRDEKIKHHHKLDDDPPVLPPMIEQDQETVVDLETEPEKELEPVPEVKPSKPSIMTQSLPSLIDSPPHLSTHNKKPDIPGFGAQVDENIHETAVKSISESSTKRIEPMKELEEPPSSNPPEEKSTAISQEETEDAVAALLMEDAFGGGFESSEIFPAEEETTKPDTPVSEPDLQIDTDTEDTFDPVEFSRSAEAPRTPEMHSDYYRQQQDSGREGLEERILAMACPDNSEESQMPTAKSVIESPSLAKIDDKSEKKRDHLPMDISEPKTAPKVKSPDVEHTKATIPSVSNEPPTQTSVIEISKRHELPPIVKQVELLHPVKIAQTKTLSEQYKHTLNLSESAFKSHIQSLPSKPIAAHIPTLQPVVIKPMKPDDLIQERKQFPLQANPAIFHNQHHPNAKLHNQIVQPSNTAMMIGQKVQPIHPSKLVTPVSQHQPLNKMLTVHIDKPSCQPLMNSTSVSPRPSGQQLTPQPVQNKHHLSPTPPTLLQIHTSKEPVSPLLNQHHPSQVIQKQSQMQQSQHIILVKQKQEAQLHHHDHLVKSQQQFQLDKKEHHILQQKPPTSQKPHIEESQSNLQKDRSSIVSEELKQKDHNIEPRKNTDIPNQMNSHINTQTQPKIVTQASPTVISSSSSTGTSPVTKLQTASAQLLPVTGSPLPAPVSETAKEALSPREQDGFVKGSRLSPTVQHIHSQPSPNQVIHRPAAPMAQALHKQPVFPVSNSSEIKKDSQPIAVYSNIHKNHKIVKDEKHMDPFDKIVEMSQSKKDSSLMHSKLSPTIHSLKQAVQEKLHEDLPNPKDLDFASCKNFKPVSNHIDYKPVSQDLKQTKEIVSEVKPLNSVIQDLTEKISKEKQVHLNSIDDEKEKPIDLMVQEIHQRKISALNSTDADSPKNLVKEEDSVEVKEIKTEPPEDEKPLSTIVQSVQLDSKLEKSDTQSELKAVDPPVSVDTKKEVTLDEDVKKNEDSAPKTSPMEVDESKPETETDIKELQTTAKEDTKVNMLRIKKEDIVDRPFSPDLAVAPSTPKMEEIESSVFVKPGESSTEPCDDETAKQDQDVPDDTKDLKDDKDEEPLATLLNAQRTNAGGRGGRRRKAAGGRGGGVATRRTRLNNRSAASTPTADVYEFRDDSEEETGRPRLILTIKSPVTETPQPPPTTVPPPPPPPTTTAAPPPPPPPSSTPATTTGCSTRKSRRLQEKDVNRTTIDDTIEDVIRGTRSSTRRGARAAGLAAAATLPTPSNALETRKSPRRKQANRSQTPTKDADSPESPPAKQSRPSTPTPAPAPAPPAAEVTNQPSTPSAAAQQQSSPAARVQPTPTPPKEQPADLSPAAPAGPPVVKDEPCKPQPPPASKEPMTLIDPVTGLLIPMQESEEGQYVPLNNNGEQVKVAVSVAAAAATAVATVASVAPSDVEDSGEPREKRMRTTVVSLPADTSITSVTCAPPPAAAPRPLTGAPVRPGVGVAVVKPVPPKPIPPPPPAIPAKPPLNCVTVTMAPPPPQMKVSPRPILTSPKPLLPPTTSITTSSATPTGIVKPSNLIMSAKAAVVNQQPPPPVTLNRVVVAPNLTSTTNPMKSGIPPTQVNSNIGSVGVATTPINHKAHLLQAVNRGKVPVAKVPTPMTPKAHILQSIGNVNCNAREGIVGPGTPPPPHHGSLLTGSVASPPLRAHSQQPIVTGASSSRAICKPIVDPIKMEPLKMEAGATAGINLSASSGGVAAVGGGGGCIVVPTASPQQRGQAQVMQAGLPVPAYEASLHGVVAELLPNPQWPRQSPPPAHQHPAPAQGEVVQHVNYIQPAHYVHSQLMYQQYLREAAMGAAAYQFTPGVKAECEDAARVTGGSPPGPLELRRGSPHDRTTDSPQVATLYVHGQRHLYYEGPPPAHRPSQPRLQVATPPHASQVPPQADSLLMLLQRYPVMWQGLLALKNDQAAVQMHFVFGNPHVARDSLPCNSDGSTPPLRIAQRMRLEQTQVEGVARKMQMDNEHCMLLALPCGRDHMDVLQQSNNLQSGFITYLQQKQAAGIVNIAVPGSQQAAYVVHIFPACDFANESLARIAPDLLHRVADIAHLLIVIATV</sequence>
<feature type="compositionally biased region" description="Basic and acidic residues" evidence="19">
    <location>
        <begin position="2467"/>
        <end position="2484"/>
    </location>
</feature>
<dbReference type="InterPro" id="IPR012921">
    <property type="entry name" value="SPOC_C"/>
</dbReference>
<feature type="compositionally biased region" description="Pro residues" evidence="19">
    <location>
        <begin position="3777"/>
        <end position="3787"/>
    </location>
</feature>
<feature type="compositionally biased region" description="Basic and acidic residues" evidence="19">
    <location>
        <begin position="2410"/>
        <end position="2423"/>
    </location>
</feature>
<feature type="compositionally biased region" description="Basic and acidic residues" evidence="19">
    <location>
        <begin position="1644"/>
        <end position="1685"/>
    </location>
</feature>
<evidence type="ECO:0000256" key="8">
    <source>
        <dbReference type="ARBA" id="ARBA00022976"/>
    </source>
</evidence>
<feature type="compositionally biased region" description="Acidic residues" evidence="19">
    <location>
        <begin position="2529"/>
        <end position="2539"/>
    </location>
</feature>
<feature type="domain" description="RRM" evidence="20">
    <location>
        <begin position="503"/>
        <end position="575"/>
    </location>
</feature>
<comment type="similarity">
    <text evidence="2">Belongs to the RRM Spen family.</text>
</comment>
<keyword evidence="23" id="KW-1185">Reference proteome</keyword>
<feature type="region of interest" description="Disordered" evidence="19">
    <location>
        <begin position="2103"/>
        <end position="2202"/>
    </location>
</feature>
<keyword evidence="7 18" id="KW-0694">RNA-binding</keyword>
<comment type="subcellular location">
    <subcellularLocation>
        <location evidence="1">Nucleus</location>
    </subcellularLocation>
</comment>
<feature type="compositionally biased region" description="Polar residues" evidence="19">
    <location>
        <begin position="2295"/>
        <end position="2310"/>
    </location>
</feature>
<evidence type="ECO:0000313" key="23">
    <source>
        <dbReference type="Proteomes" id="UP000291343"/>
    </source>
</evidence>
<feature type="region of interest" description="Disordered" evidence="19">
    <location>
        <begin position="1701"/>
        <end position="1737"/>
    </location>
</feature>
<feature type="region of interest" description="Disordered" evidence="19">
    <location>
        <begin position="2953"/>
        <end position="2992"/>
    </location>
</feature>
<evidence type="ECO:0000256" key="16">
    <source>
        <dbReference type="ARBA" id="ARBA00075118"/>
    </source>
</evidence>
<dbReference type="Pfam" id="PF07744">
    <property type="entry name" value="SPOC"/>
    <property type="match status" value="1"/>
</dbReference>
<feature type="compositionally biased region" description="Basic and acidic residues" evidence="19">
    <location>
        <begin position="2715"/>
        <end position="2724"/>
    </location>
</feature>
<feature type="compositionally biased region" description="Basic residues" evidence="19">
    <location>
        <begin position="778"/>
        <end position="788"/>
    </location>
</feature>
<evidence type="ECO:0000256" key="18">
    <source>
        <dbReference type="PROSITE-ProRule" id="PRU00176"/>
    </source>
</evidence>
<feature type="region of interest" description="Disordered" evidence="19">
    <location>
        <begin position="960"/>
        <end position="1006"/>
    </location>
</feature>
<feature type="compositionally biased region" description="Basic and acidic residues" evidence="19">
    <location>
        <begin position="3549"/>
        <end position="3567"/>
    </location>
</feature>
<dbReference type="GO" id="GO:0005634">
    <property type="term" value="C:nucleus"/>
    <property type="evidence" value="ECO:0007669"/>
    <property type="project" value="UniProtKB-SubCell"/>
</dbReference>
<feature type="region of interest" description="Disordered" evidence="19">
    <location>
        <begin position="3060"/>
        <end position="3111"/>
    </location>
</feature>
<feature type="compositionally biased region" description="Pro residues" evidence="19">
    <location>
        <begin position="842"/>
        <end position="852"/>
    </location>
</feature>
<dbReference type="CDD" id="cd12350">
    <property type="entry name" value="RRM3_SHARP"/>
    <property type="match status" value="1"/>
</dbReference>
<reference evidence="22 23" key="1">
    <citation type="journal article" date="2017" name="Gigascience">
        <title>Genome sequence of the small brown planthopper, Laodelphax striatellus.</title>
        <authorList>
            <person name="Zhu J."/>
            <person name="Jiang F."/>
            <person name="Wang X."/>
            <person name="Yang P."/>
            <person name="Bao Y."/>
            <person name="Zhao W."/>
            <person name="Wang W."/>
            <person name="Lu H."/>
            <person name="Wang Q."/>
            <person name="Cui N."/>
            <person name="Li J."/>
            <person name="Chen X."/>
            <person name="Luo L."/>
            <person name="Yu J."/>
            <person name="Kang L."/>
            <person name="Cui F."/>
        </authorList>
    </citation>
    <scope>NUCLEOTIDE SEQUENCE [LARGE SCALE GENOMIC DNA]</scope>
    <source>
        <strain evidence="22">Lst14</strain>
    </source>
</reference>
<feature type="compositionally biased region" description="Low complexity" evidence="19">
    <location>
        <begin position="3724"/>
        <end position="3734"/>
    </location>
</feature>
<feature type="compositionally biased region" description="Acidic residues" evidence="19">
    <location>
        <begin position="2677"/>
        <end position="2688"/>
    </location>
</feature>
<feature type="region of interest" description="Disordered" evidence="19">
    <location>
        <begin position="2270"/>
        <end position="2799"/>
    </location>
</feature>
<dbReference type="FunFam" id="3.30.70.330:FF:000118">
    <property type="entry name" value="msx2-interacting protein-like isoform X1"/>
    <property type="match status" value="1"/>
</dbReference>
<feature type="region of interest" description="Disordered" evidence="19">
    <location>
        <begin position="608"/>
        <end position="627"/>
    </location>
</feature>
<dbReference type="EMBL" id="QKKF02025464">
    <property type="protein sequence ID" value="RZF37011.1"/>
    <property type="molecule type" value="Genomic_DNA"/>
</dbReference>
<feature type="compositionally biased region" description="Basic and acidic residues" evidence="19">
    <location>
        <begin position="1723"/>
        <end position="1737"/>
    </location>
</feature>
<keyword evidence="6" id="KW-0677">Repeat</keyword>
<feature type="compositionally biased region" description="Basic residues" evidence="19">
    <location>
        <begin position="2375"/>
        <end position="2388"/>
    </location>
</feature>
<keyword evidence="13" id="KW-0804">Transcription</keyword>
<dbReference type="Pfam" id="PF00076">
    <property type="entry name" value="RRM_1"/>
    <property type="match status" value="3"/>
</dbReference>
<evidence type="ECO:0000256" key="7">
    <source>
        <dbReference type="ARBA" id="ARBA00022884"/>
    </source>
</evidence>
<feature type="compositionally biased region" description="Polar residues" evidence="19">
    <location>
        <begin position="2788"/>
        <end position="2799"/>
    </location>
</feature>
<dbReference type="InterPro" id="IPR034173">
    <property type="entry name" value="SHARP_RRM2"/>
</dbReference>
<dbReference type="GO" id="GO:0003723">
    <property type="term" value="F:RNA binding"/>
    <property type="evidence" value="ECO:0007669"/>
    <property type="project" value="UniProtKB-UniRule"/>
</dbReference>
<feature type="compositionally biased region" description="Basic and acidic residues" evidence="19">
    <location>
        <begin position="1592"/>
        <end position="1629"/>
    </location>
</feature>
<dbReference type="Gene3D" id="2.40.290.10">
    <property type="match status" value="1"/>
</dbReference>
<evidence type="ECO:0000313" key="22">
    <source>
        <dbReference type="EMBL" id="RZF37011.1"/>
    </source>
</evidence>
<dbReference type="FunFam" id="3.30.70.330:FF:000143">
    <property type="entry name" value="msx2-interacting protein-like isoform X1"/>
    <property type="match status" value="1"/>
</dbReference>
<feature type="compositionally biased region" description="Low complexity" evidence="19">
    <location>
        <begin position="676"/>
        <end position="699"/>
    </location>
</feature>
<feature type="domain" description="SPOC" evidence="21">
    <location>
        <begin position="4404"/>
        <end position="4571"/>
    </location>
</feature>
<feature type="compositionally biased region" description="Basic and acidic residues" evidence="19">
    <location>
        <begin position="1969"/>
        <end position="1985"/>
    </location>
</feature>
<feature type="compositionally biased region" description="Gly residues" evidence="19">
    <location>
        <begin position="768"/>
        <end position="777"/>
    </location>
</feature>
<feature type="compositionally biased region" description="Basic and acidic residues" evidence="19">
    <location>
        <begin position="2110"/>
        <end position="2126"/>
    </location>
</feature>
<gene>
    <name evidence="22" type="ORF">LSTR_LSTR004699</name>
</gene>
<feature type="compositionally biased region" description="Basic and acidic residues" evidence="19">
    <location>
        <begin position="3069"/>
        <end position="3103"/>
    </location>
</feature>
<feature type="compositionally biased region" description="Low complexity" evidence="19">
    <location>
        <begin position="236"/>
        <end position="284"/>
    </location>
</feature>
<dbReference type="Proteomes" id="UP000291343">
    <property type="component" value="Unassembled WGS sequence"/>
</dbReference>
<feature type="compositionally biased region" description="Basic and acidic residues" evidence="19">
    <location>
        <begin position="1457"/>
        <end position="1527"/>
    </location>
</feature>
<dbReference type="PROSITE" id="PS50102">
    <property type="entry name" value="RRM"/>
    <property type="match status" value="4"/>
</dbReference>
<evidence type="ECO:0000256" key="12">
    <source>
        <dbReference type="ARBA" id="ARBA00023159"/>
    </source>
</evidence>
<dbReference type="SUPFAM" id="SSF100939">
    <property type="entry name" value="SPOC domain-like"/>
    <property type="match status" value="1"/>
</dbReference>
<evidence type="ECO:0000256" key="10">
    <source>
        <dbReference type="ARBA" id="ARBA00023054"/>
    </source>
</evidence>
<feature type="compositionally biased region" description="Basic and acidic residues" evidence="19">
    <location>
        <begin position="2605"/>
        <end position="2616"/>
    </location>
</feature>
<name>A0A482WV27_LAOST</name>
<protein>
    <recommendedName>
        <fullName evidence="15">Msx2-interacting protein</fullName>
    </recommendedName>
    <alternativeName>
        <fullName evidence="16">SMART/HDAC1-associated repressor protein</fullName>
    </alternativeName>
    <alternativeName>
        <fullName evidence="17">SPEN homolog</fullName>
    </alternativeName>
</protein>
<feature type="compositionally biased region" description="Basic and acidic residues" evidence="19">
    <location>
        <begin position="2043"/>
        <end position="2061"/>
    </location>
</feature>
<evidence type="ECO:0000256" key="2">
    <source>
        <dbReference type="ARBA" id="ARBA00005387"/>
    </source>
</evidence>
<feature type="region of interest" description="Disordered" evidence="19">
    <location>
        <begin position="4375"/>
        <end position="4397"/>
    </location>
</feature>
<feature type="region of interest" description="Disordered" evidence="19">
    <location>
        <begin position="1779"/>
        <end position="2089"/>
    </location>
</feature>
<feature type="compositionally biased region" description="Basic and acidic residues" evidence="19">
    <location>
        <begin position="802"/>
        <end position="823"/>
    </location>
</feature>
<comment type="caution">
    <text evidence="22">The sequence shown here is derived from an EMBL/GenBank/DDBJ whole genome shotgun (WGS) entry which is preliminary data.</text>
</comment>
<evidence type="ECO:0000256" key="19">
    <source>
        <dbReference type="SAM" id="MobiDB-lite"/>
    </source>
</evidence>
<evidence type="ECO:0000256" key="4">
    <source>
        <dbReference type="ARBA" id="ARBA00022491"/>
    </source>
</evidence>
<dbReference type="InterPro" id="IPR010912">
    <property type="entry name" value="SPOC_met"/>
</dbReference>
<feature type="compositionally biased region" description="Low complexity" evidence="19">
    <location>
        <begin position="968"/>
        <end position="986"/>
    </location>
</feature>
<dbReference type="PANTHER" id="PTHR23189">
    <property type="entry name" value="RNA RECOGNITION MOTIF-CONTAINING"/>
    <property type="match status" value="1"/>
</dbReference>
<feature type="region of interest" description="Disordered" evidence="19">
    <location>
        <begin position="137"/>
        <end position="165"/>
    </location>
</feature>
<feature type="region of interest" description="Disordered" evidence="19">
    <location>
        <begin position="3384"/>
        <end position="3494"/>
    </location>
</feature>
<feature type="compositionally biased region" description="Basic and acidic residues" evidence="19">
    <location>
        <begin position="1994"/>
        <end position="2026"/>
    </location>
</feature>
<keyword evidence="12" id="KW-0010">Activator</keyword>
<feature type="compositionally biased region" description="Basic and acidic residues" evidence="19">
    <location>
        <begin position="3693"/>
        <end position="3704"/>
    </location>
</feature>
<feature type="compositionally biased region" description="Basic and acidic residues" evidence="19">
    <location>
        <begin position="1564"/>
        <end position="1583"/>
    </location>
</feature>
<dbReference type="InParanoid" id="A0A482WV27"/>
<feature type="compositionally biased region" description="Basic and acidic residues" evidence="19">
    <location>
        <begin position="3449"/>
        <end position="3467"/>
    </location>
</feature>
<feature type="compositionally biased region" description="Basic and acidic residues" evidence="19">
    <location>
        <begin position="1292"/>
        <end position="1310"/>
    </location>
</feature>
<feature type="compositionally biased region" description="Polar residues" evidence="19">
    <location>
        <begin position="3610"/>
        <end position="3619"/>
    </location>
</feature>
<evidence type="ECO:0000256" key="3">
    <source>
        <dbReference type="ARBA" id="ARBA00022481"/>
    </source>
</evidence>
<evidence type="ECO:0000256" key="17">
    <source>
        <dbReference type="ARBA" id="ARBA00078128"/>
    </source>
</evidence>
<feature type="compositionally biased region" description="Polar residues" evidence="19">
    <location>
        <begin position="2956"/>
        <end position="2978"/>
    </location>
</feature>
<proteinExistence type="inferred from homology"/>
<feature type="compositionally biased region" description="Basic and acidic residues" evidence="19">
    <location>
        <begin position="1346"/>
        <end position="1450"/>
    </location>
</feature>
<accession>A0A482WV27</accession>
<keyword evidence="3" id="KW-0488">Methylation</keyword>
<evidence type="ECO:0000256" key="11">
    <source>
        <dbReference type="ARBA" id="ARBA00023125"/>
    </source>
</evidence>
<feature type="compositionally biased region" description="Basic and acidic residues" evidence="19">
    <location>
        <begin position="1779"/>
        <end position="1940"/>
    </location>
</feature>
<evidence type="ECO:0000256" key="5">
    <source>
        <dbReference type="ARBA" id="ARBA00022553"/>
    </source>
</evidence>
<dbReference type="GO" id="GO:0003677">
    <property type="term" value="F:DNA binding"/>
    <property type="evidence" value="ECO:0007669"/>
    <property type="project" value="UniProtKB-KW"/>
</dbReference>
<feature type="region of interest" description="Disordered" evidence="19">
    <location>
        <begin position="1290"/>
        <end position="1629"/>
    </location>
</feature>
<evidence type="ECO:0000256" key="14">
    <source>
        <dbReference type="ARBA" id="ARBA00023242"/>
    </source>
</evidence>
<feature type="compositionally biased region" description="Basic and acidic residues" evidence="19">
    <location>
        <begin position="3476"/>
        <end position="3494"/>
    </location>
</feature>
<keyword evidence="11" id="KW-0238">DNA-binding</keyword>
<dbReference type="OrthoDB" id="6407164at2759"/>
<organism evidence="22 23">
    <name type="scientific">Laodelphax striatellus</name>
    <name type="common">Small brown planthopper</name>
    <name type="synonym">Delphax striatella</name>
    <dbReference type="NCBI Taxonomy" id="195883"/>
    <lineage>
        <taxon>Eukaryota</taxon>
        <taxon>Metazoa</taxon>
        <taxon>Ecdysozoa</taxon>
        <taxon>Arthropoda</taxon>
        <taxon>Hexapoda</taxon>
        <taxon>Insecta</taxon>
        <taxon>Pterygota</taxon>
        <taxon>Neoptera</taxon>
        <taxon>Paraneoptera</taxon>
        <taxon>Hemiptera</taxon>
        <taxon>Auchenorrhyncha</taxon>
        <taxon>Fulgoroidea</taxon>
        <taxon>Delphacidae</taxon>
        <taxon>Criomorphinae</taxon>
        <taxon>Laodelphax</taxon>
    </lineage>
</organism>
<feature type="compositionally biased region" description="Basic and acidic residues" evidence="19">
    <location>
        <begin position="2752"/>
        <end position="2765"/>
    </location>
</feature>
<dbReference type="FunFam" id="2.40.290.10:FF:000002">
    <property type="entry name" value="Spen family transcriptional repressor"/>
    <property type="match status" value="1"/>
</dbReference>
<dbReference type="FunCoup" id="A0A482WV27">
    <property type="interactions" value="386"/>
</dbReference>
<keyword evidence="5" id="KW-0597">Phosphoprotein</keyword>
<dbReference type="STRING" id="195883.A0A482WV27"/>
<feature type="region of interest" description="Disordered" evidence="19">
    <location>
        <begin position="760"/>
        <end position="876"/>
    </location>
</feature>
<feature type="region of interest" description="Disordered" evidence="19">
    <location>
        <begin position="652"/>
        <end position="717"/>
    </location>
</feature>
<dbReference type="InterPro" id="IPR034174">
    <property type="entry name" value="SHARP_RRM3"/>
</dbReference>
<keyword evidence="4" id="KW-0678">Repressor</keyword>
<evidence type="ECO:0000256" key="13">
    <source>
        <dbReference type="ARBA" id="ARBA00023163"/>
    </source>
</evidence>
<feature type="compositionally biased region" description="Polar residues" evidence="19">
    <location>
        <begin position="2340"/>
        <end position="2349"/>
    </location>
</feature>
<dbReference type="InterPro" id="IPR012677">
    <property type="entry name" value="Nucleotide-bd_a/b_plait_sf"/>
</dbReference>
<dbReference type="PROSITE" id="PS50917">
    <property type="entry name" value="SPOC"/>
    <property type="match status" value="1"/>
</dbReference>
<feature type="compositionally biased region" description="Basic and acidic residues" evidence="19">
    <location>
        <begin position="2389"/>
        <end position="2403"/>
    </location>
</feature>
<keyword evidence="14" id="KW-0539">Nucleus</keyword>
<evidence type="ECO:0000256" key="1">
    <source>
        <dbReference type="ARBA" id="ARBA00004123"/>
    </source>
</evidence>
<evidence type="ECO:0000256" key="15">
    <source>
        <dbReference type="ARBA" id="ARBA00069486"/>
    </source>
</evidence>
<evidence type="ECO:0000259" key="21">
    <source>
        <dbReference type="PROSITE" id="PS50917"/>
    </source>
</evidence>
<feature type="region of interest" description="Disordered" evidence="19">
    <location>
        <begin position="1644"/>
        <end position="1686"/>
    </location>
</feature>
<evidence type="ECO:0000256" key="6">
    <source>
        <dbReference type="ARBA" id="ARBA00022737"/>
    </source>
</evidence>
<feature type="compositionally biased region" description="Basic and acidic residues" evidence="19">
    <location>
        <begin position="1701"/>
        <end position="1716"/>
    </location>
</feature>
<dbReference type="CDD" id="cd21543">
    <property type="entry name" value="SPOC_SHARP"/>
    <property type="match status" value="1"/>
</dbReference>
<dbReference type="Gene3D" id="3.30.70.330">
    <property type="match status" value="4"/>
</dbReference>
<evidence type="ECO:0000259" key="20">
    <source>
        <dbReference type="PROSITE" id="PS50102"/>
    </source>
</evidence>
<dbReference type="PRINTS" id="PR01217">
    <property type="entry name" value="PRICHEXTENSN"/>
</dbReference>
<feature type="compositionally biased region" description="Basic and acidic residues" evidence="19">
    <location>
        <begin position="3428"/>
        <end position="3441"/>
    </location>
</feature>
<feature type="compositionally biased region" description="Low complexity" evidence="19">
    <location>
        <begin position="3794"/>
        <end position="3814"/>
    </location>
</feature>
<feature type="compositionally biased region" description="Basic and acidic residues" evidence="19">
    <location>
        <begin position="1537"/>
        <end position="1556"/>
    </location>
</feature>
<feature type="domain" description="RRM" evidence="20">
    <location>
        <begin position="322"/>
        <end position="400"/>
    </location>
</feature>
<feature type="region of interest" description="Disordered" evidence="19">
    <location>
        <begin position="1189"/>
        <end position="1245"/>
    </location>
</feature>
<feature type="region of interest" description="Disordered" evidence="19">
    <location>
        <begin position="3515"/>
        <end position="3859"/>
    </location>
</feature>
<dbReference type="InterPro" id="IPR035979">
    <property type="entry name" value="RBD_domain_sf"/>
</dbReference>
<feature type="region of interest" description="Disordered" evidence="19">
    <location>
        <begin position="188"/>
        <end position="317"/>
    </location>
</feature>
<feature type="domain" description="RRM" evidence="20">
    <location>
        <begin position="424"/>
        <end position="499"/>
    </location>
</feature>
<dbReference type="GO" id="GO:0007219">
    <property type="term" value="P:Notch signaling pathway"/>
    <property type="evidence" value="ECO:0007669"/>
    <property type="project" value="UniProtKB-KW"/>
</dbReference>
<feature type="region of interest" description="Disordered" evidence="19">
    <location>
        <begin position="4331"/>
        <end position="4356"/>
    </location>
</feature>
<keyword evidence="10" id="KW-0175">Coiled coil</keyword>
<keyword evidence="8" id="KW-0914">Notch signaling pathway</keyword>
<dbReference type="CDD" id="cd12349">
    <property type="entry name" value="RRM2_SHARP"/>
    <property type="match status" value="1"/>
</dbReference>
<dbReference type="SUPFAM" id="SSF54928">
    <property type="entry name" value="RNA-binding domain, RBD"/>
    <property type="match status" value="2"/>
</dbReference>
<dbReference type="InterPro" id="IPR000504">
    <property type="entry name" value="RRM_dom"/>
</dbReference>
<feature type="compositionally biased region" description="Basic and acidic residues" evidence="19">
    <location>
        <begin position="1317"/>
        <end position="1339"/>
    </location>
</feature>
<evidence type="ECO:0000256" key="9">
    <source>
        <dbReference type="ARBA" id="ARBA00023015"/>
    </source>
</evidence>
<dbReference type="SMR" id="A0A482WV27"/>
<feature type="compositionally biased region" description="Basic and acidic residues" evidence="19">
    <location>
        <begin position="2133"/>
        <end position="2143"/>
    </location>
</feature>
<feature type="compositionally biased region" description="Basic and acidic residues" evidence="19">
    <location>
        <begin position="3394"/>
        <end position="3416"/>
    </location>
</feature>
<feature type="compositionally biased region" description="Low complexity" evidence="19">
    <location>
        <begin position="652"/>
        <end position="664"/>
    </location>
</feature>
<feature type="compositionally biased region" description="Basic and acidic residues" evidence="19">
    <location>
        <begin position="2505"/>
        <end position="2518"/>
    </location>
</feature>
<dbReference type="FunFam" id="3.30.70.330:FF:000088">
    <property type="entry name" value="msx2-interacting protein-like isoform X1"/>
    <property type="match status" value="1"/>
</dbReference>
<keyword evidence="9" id="KW-0805">Transcription regulation</keyword>
<feature type="compositionally biased region" description="Polar residues" evidence="19">
    <location>
        <begin position="294"/>
        <end position="312"/>
    </location>
</feature>
<dbReference type="SMART" id="SM00360">
    <property type="entry name" value="RRM"/>
    <property type="match status" value="4"/>
</dbReference>
<feature type="compositionally biased region" description="Pro residues" evidence="19">
    <location>
        <begin position="3650"/>
        <end position="3678"/>
    </location>
</feature>
<dbReference type="InterPro" id="IPR016194">
    <property type="entry name" value="SPOC-like_C_dom_sf"/>
</dbReference>
<feature type="compositionally biased region" description="Basic residues" evidence="19">
    <location>
        <begin position="2353"/>
        <end position="2363"/>
    </location>
</feature>
<feature type="domain" description="RRM" evidence="20">
    <location>
        <begin position="6"/>
        <end position="83"/>
    </location>
</feature>